<feature type="transmembrane region" description="Helical" evidence="1">
    <location>
        <begin position="12"/>
        <end position="31"/>
    </location>
</feature>
<proteinExistence type="predicted"/>
<dbReference type="RefSeq" id="WP_026797158.1">
    <property type="nucleotide sequence ID" value="NZ_LR812491.1"/>
</dbReference>
<keyword evidence="1" id="KW-0812">Transmembrane</keyword>
<keyword evidence="1" id="KW-1133">Transmembrane helix</keyword>
<keyword evidence="1" id="KW-0472">Membrane</keyword>
<keyword evidence="3" id="KW-1185">Reference proteome</keyword>
<organism evidence="2 3">
    <name type="scientific">Planktothrix rubescens CCAP 1459/22</name>
    <dbReference type="NCBI Taxonomy" id="329571"/>
    <lineage>
        <taxon>Bacteria</taxon>
        <taxon>Bacillati</taxon>
        <taxon>Cyanobacteriota</taxon>
        <taxon>Cyanophyceae</taxon>
        <taxon>Oscillatoriophycideae</taxon>
        <taxon>Oscillatoriales</taxon>
        <taxon>Microcoleaceae</taxon>
        <taxon>Planktothrix</taxon>
    </lineage>
</organism>
<gene>
    <name evidence="2" type="ORF">PLAN_150132</name>
</gene>
<accession>A0A6J7ZJL9</accession>
<comment type="caution">
    <text evidence="2">The sequence shown here is derived from an EMBL/GenBank/DDBJ whole genome shotgun (WGS) entry which is preliminary data.</text>
</comment>
<reference evidence="2" key="1">
    <citation type="submission" date="2020-05" db="EMBL/GenBank/DDBJ databases">
        <authorList>
            <consortium name="Genoscope - CEA"/>
            <person name="William W."/>
        </authorList>
    </citation>
    <scope>NUCLEOTIDE SEQUENCE [LARGE SCALE GENOMIC DNA]</scope>
    <source>
        <strain evidence="2">PCC 7821</strain>
    </source>
</reference>
<sequence length="62" mass="6841">MINLTLGQILRQFSLILISLGLIIACNSIFAPDKKTSNILKVATDPACPPFQFQENQVLPKN</sequence>
<dbReference type="Proteomes" id="UP000196521">
    <property type="component" value="Unassembled WGS sequence"/>
</dbReference>
<dbReference type="AlphaFoldDB" id="A0A6J7ZJL9"/>
<evidence type="ECO:0000256" key="1">
    <source>
        <dbReference type="SAM" id="Phobius"/>
    </source>
</evidence>
<protein>
    <submittedName>
        <fullName evidence="2">Uncharacterized protein</fullName>
    </submittedName>
</protein>
<evidence type="ECO:0000313" key="3">
    <source>
        <dbReference type="Proteomes" id="UP000196521"/>
    </source>
</evidence>
<name>A0A6J7ZJL9_PLARU</name>
<evidence type="ECO:0000313" key="2">
    <source>
        <dbReference type="EMBL" id="CAC5342030.1"/>
    </source>
</evidence>
<dbReference type="EMBL" id="CZCZ02000010">
    <property type="protein sequence ID" value="CAC5342030.1"/>
    <property type="molecule type" value="Genomic_DNA"/>
</dbReference>